<evidence type="ECO:0000313" key="1">
    <source>
        <dbReference type="EMBL" id="KAJ2980136.1"/>
    </source>
</evidence>
<dbReference type="Proteomes" id="UP001143856">
    <property type="component" value="Unassembled WGS sequence"/>
</dbReference>
<accession>A0ACC1NNH4</accession>
<gene>
    <name evidence="1" type="ORF">NUW58_g7027</name>
</gene>
<dbReference type="EMBL" id="JAPDGR010001722">
    <property type="protein sequence ID" value="KAJ2980136.1"/>
    <property type="molecule type" value="Genomic_DNA"/>
</dbReference>
<protein>
    <submittedName>
        <fullName evidence="1">Uncharacterized protein</fullName>
    </submittedName>
</protein>
<sequence>MKLLTLVALCSALGSVSAAPASDECLAKKWSKLTSCEEIRTDQDGRKIAFLQATCHGFHPEQKKWKKKSAGLDLNKCVMNVDGHLQPKQDGNLADNCTEMLVEKNDKEVVLSATCSGPLNNELDTVLSLGSFITVDNGDLTCFGFKGKDDPSYWEKD</sequence>
<reference evidence="1" key="1">
    <citation type="submission" date="2022-10" db="EMBL/GenBank/DDBJ databases">
        <title>Genome Sequence of Xylaria curta.</title>
        <authorList>
            <person name="Buettner E."/>
        </authorList>
    </citation>
    <scope>NUCLEOTIDE SEQUENCE</scope>
    <source>
        <strain evidence="1">Babe10</strain>
    </source>
</reference>
<organism evidence="1 2">
    <name type="scientific">Xylaria curta</name>
    <dbReference type="NCBI Taxonomy" id="42375"/>
    <lineage>
        <taxon>Eukaryota</taxon>
        <taxon>Fungi</taxon>
        <taxon>Dikarya</taxon>
        <taxon>Ascomycota</taxon>
        <taxon>Pezizomycotina</taxon>
        <taxon>Sordariomycetes</taxon>
        <taxon>Xylariomycetidae</taxon>
        <taxon>Xylariales</taxon>
        <taxon>Xylariaceae</taxon>
        <taxon>Xylaria</taxon>
    </lineage>
</organism>
<keyword evidence="2" id="KW-1185">Reference proteome</keyword>
<proteinExistence type="predicted"/>
<comment type="caution">
    <text evidence="1">The sequence shown here is derived from an EMBL/GenBank/DDBJ whole genome shotgun (WGS) entry which is preliminary data.</text>
</comment>
<name>A0ACC1NNH4_9PEZI</name>
<evidence type="ECO:0000313" key="2">
    <source>
        <dbReference type="Proteomes" id="UP001143856"/>
    </source>
</evidence>